<organism evidence="2 3">
    <name type="scientific">Pisolithus microcarpus 441</name>
    <dbReference type="NCBI Taxonomy" id="765257"/>
    <lineage>
        <taxon>Eukaryota</taxon>
        <taxon>Fungi</taxon>
        <taxon>Dikarya</taxon>
        <taxon>Basidiomycota</taxon>
        <taxon>Agaricomycotina</taxon>
        <taxon>Agaricomycetes</taxon>
        <taxon>Agaricomycetidae</taxon>
        <taxon>Boletales</taxon>
        <taxon>Sclerodermatineae</taxon>
        <taxon>Pisolithaceae</taxon>
        <taxon>Pisolithus</taxon>
    </lineage>
</organism>
<evidence type="ECO:0000313" key="2">
    <source>
        <dbReference type="EMBL" id="KIK24209.1"/>
    </source>
</evidence>
<gene>
    <name evidence="2" type="ORF">PISMIDRAFT_10355</name>
</gene>
<sequence>MESLNIQEQQQGQELGQKHREGSYPLLSSDAVDFEEENGSAVEDCKGKGKAVEGWTYQGKGPSSTTPAEGAGAFLLPVQLYCCEL</sequence>
<name>A0A0C9ZE55_9AGAM</name>
<dbReference type="EMBL" id="KN833718">
    <property type="protein sequence ID" value="KIK24209.1"/>
    <property type="molecule type" value="Genomic_DNA"/>
</dbReference>
<proteinExistence type="predicted"/>
<evidence type="ECO:0000313" key="3">
    <source>
        <dbReference type="Proteomes" id="UP000054018"/>
    </source>
</evidence>
<reference evidence="3" key="2">
    <citation type="submission" date="2015-01" db="EMBL/GenBank/DDBJ databases">
        <title>Evolutionary Origins and Diversification of the Mycorrhizal Mutualists.</title>
        <authorList>
            <consortium name="DOE Joint Genome Institute"/>
            <consortium name="Mycorrhizal Genomics Consortium"/>
            <person name="Kohler A."/>
            <person name="Kuo A."/>
            <person name="Nagy L.G."/>
            <person name="Floudas D."/>
            <person name="Copeland A."/>
            <person name="Barry K.W."/>
            <person name="Cichocki N."/>
            <person name="Veneault-Fourrey C."/>
            <person name="LaButti K."/>
            <person name="Lindquist E.A."/>
            <person name="Lipzen A."/>
            <person name="Lundell T."/>
            <person name="Morin E."/>
            <person name="Murat C."/>
            <person name="Riley R."/>
            <person name="Ohm R."/>
            <person name="Sun H."/>
            <person name="Tunlid A."/>
            <person name="Henrissat B."/>
            <person name="Grigoriev I.V."/>
            <person name="Hibbett D.S."/>
            <person name="Martin F."/>
        </authorList>
    </citation>
    <scope>NUCLEOTIDE SEQUENCE [LARGE SCALE GENOMIC DNA]</scope>
    <source>
        <strain evidence="3">441</strain>
    </source>
</reference>
<dbReference type="HOGENOM" id="CLU_2513505_0_0_1"/>
<evidence type="ECO:0000256" key="1">
    <source>
        <dbReference type="SAM" id="MobiDB-lite"/>
    </source>
</evidence>
<keyword evidence="3" id="KW-1185">Reference proteome</keyword>
<dbReference type="AlphaFoldDB" id="A0A0C9ZE55"/>
<feature type="region of interest" description="Disordered" evidence="1">
    <location>
        <begin position="1"/>
        <end position="41"/>
    </location>
</feature>
<accession>A0A0C9ZE55</accession>
<protein>
    <submittedName>
        <fullName evidence="2">Unplaced genomic scaffold scaffold_34, whole genome shotgun sequence</fullName>
    </submittedName>
</protein>
<reference evidence="2 3" key="1">
    <citation type="submission" date="2014-04" db="EMBL/GenBank/DDBJ databases">
        <authorList>
            <consortium name="DOE Joint Genome Institute"/>
            <person name="Kuo A."/>
            <person name="Kohler A."/>
            <person name="Costa M.D."/>
            <person name="Nagy L.G."/>
            <person name="Floudas D."/>
            <person name="Copeland A."/>
            <person name="Barry K.W."/>
            <person name="Cichocki N."/>
            <person name="Veneault-Fourrey C."/>
            <person name="LaButti K."/>
            <person name="Lindquist E.A."/>
            <person name="Lipzen A."/>
            <person name="Lundell T."/>
            <person name="Morin E."/>
            <person name="Murat C."/>
            <person name="Sun H."/>
            <person name="Tunlid A."/>
            <person name="Henrissat B."/>
            <person name="Grigoriev I.V."/>
            <person name="Hibbett D.S."/>
            <person name="Martin F."/>
            <person name="Nordberg H.P."/>
            <person name="Cantor M.N."/>
            <person name="Hua S.X."/>
        </authorList>
    </citation>
    <scope>NUCLEOTIDE SEQUENCE [LARGE SCALE GENOMIC DNA]</scope>
    <source>
        <strain evidence="2 3">441</strain>
    </source>
</reference>
<dbReference type="Proteomes" id="UP000054018">
    <property type="component" value="Unassembled WGS sequence"/>
</dbReference>